<feature type="region of interest" description="Disordered" evidence="1">
    <location>
        <begin position="17"/>
        <end position="70"/>
    </location>
</feature>
<dbReference type="EMBL" id="CAJGYO010000004">
    <property type="protein sequence ID" value="CAD6223541.1"/>
    <property type="molecule type" value="Genomic_DNA"/>
</dbReference>
<organism evidence="2 3">
    <name type="scientific">Miscanthus lutarioriparius</name>
    <dbReference type="NCBI Taxonomy" id="422564"/>
    <lineage>
        <taxon>Eukaryota</taxon>
        <taxon>Viridiplantae</taxon>
        <taxon>Streptophyta</taxon>
        <taxon>Embryophyta</taxon>
        <taxon>Tracheophyta</taxon>
        <taxon>Spermatophyta</taxon>
        <taxon>Magnoliopsida</taxon>
        <taxon>Liliopsida</taxon>
        <taxon>Poales</taxon>
        <taxon>Poaceae</taxon>
        <taxon>PACMAD clade</taxon>
        <taxon>Panicoideae</taxon>
        <taxon>Andropogonodae</taxon>
        <taxon>Andropogoneae</taxon>
        <taxon>Saccharinae</taxon>
        <taxon>Miscanthus</taxon>
    </lineage>
</organism>
<proteinExistence type="predicted"/>
<evidence type="ECO:0000256" key="1">
    <source>
        <dbReference type="SAM" id="MobiDB-lite"/>
    </source>
</evidence>
<name>A0A811NF48_9POAL</name>
<gene>
    <name evidence="2" type="ORF">NCGR_LOCUS15947</name>
</gene>
<sequence>MAAAAATRRVNAIASLHVEATNGADEESRRSSSSADDSPVAKRINATTSRGPTAPTRRAGAAARQLTTPH</sequence>
<evidence type="ECO:0000313" key="3">
    <source>
        <dbReference type="Proteomes" id="UP000604825"/>
    </source>
</evidence>
<dbReference type="Proteomes" id="UP000604825">
    <property type="component" value="Unassembled WGS sequence"/>
</dbReference>
<accession>A0A811NF48</accession>
<protein>
    <submittedName>
        <fullName evidence="2">Uncharacterized protein</fullName>
    </submittedName>
</protein>
<evidence type="ECO:0000313" key="2">
    <source>
        <dbReference type="EMBL" id="CAD6223541.1"/>
    </source>
</evidence>
<keyword evidence="3" id="KW-1185">Reference proteome</keyword>
<feature type="compositionally biased region" description="Low complexity" evidence="1">
    <location>
        <begin position="50"/>
        <end position="64"/>
    </location>
</feature>
<comment type="caution">
    <text evidence="2">The sequence shown here is derived from an EMBL/GenBank/DDBJ whole genome shotgun (WGS) entry which is preliminary data.</text>
</comment>
<dbReference type="AlphaFoldDB" id="A0A811NF48"/>
<reference evidence="2" key="1">
    <citation type="submission" date="2020-10" db="EMBL/GenBank/DDBJ databases">
        <authorList>
            <person name="Han B."/>
            <person name="Lu T."/>
            <person name="Zhao Q."/>
            <person name="Huang X."/>
            <person name="Zhao Y."/>
        </authorList>
    </citation>
    <scope>NUCLEOTIDE SEQUENCE</scope>
</reference>